<dbReference type="EMBL" id="JXYQ01000003">
    <property type="protein sequence ID" value="KJA12228.1"/>
    <property type="molecule type" value="Genomic_DNA"/>
</dbReference>
<dbReference type="NCBIfam" id="NF008175">
    <property type="entry name" value="PRK10922.1"/>
    <property type="match status" value="1"/>
</dbReference>
<dbReference type="AlphaFoldDB" id="A0A0D7KGA4"/>
<dbReference type="Pfam" id="PF20696">
    <property type="entry name" value="UbiD_C"/>
    <property type="match status" value="1"/>
</dbReference>
<keyword evidence="4 8" id="KW-0456">Lyase</keyword>
<dbReference type="Pfam" id="PF20695">
    <property type="entry name" value="UbiD_N"/>
    <property type="match status" value="1"/>
</dbReference>
<proteinExistence type="inferred from homology"/>
<dbReference type="PANTHER" id="PTHR30108:SF17">
    <property type="entry name" value="FERULIC ACID DECARBOXYLASE 1"/>
    <property type="match status" value="1"/>
</dbReference>
<gene>
    <name evidence="8" type="ORF">RP29_00970</name>
</gene>
<evidence type="ECO:0000256" key="2">
    <source>
        <dbReference type="ARBA" id="ARBA00022630"/>
    </source>
</evidence>
<sequence>MSYQDLRDFMAQLEATGELRRVNEPVSPHLEMTALSDRVLRASGPALLFTQPTGHHMPVLTNLFGTPARVARAMGVPDLHGVRALGELLATLKEPEAPKGFKDMLGMGQLLKTLWNMAPHTVGRNAPCQQEVWEGPDVDLARLPVQHCWPGDVAPLITWGLTITRGPRKARQNLGIYRQQVLSRNQVIVRWLAHRGGALDFADHCAQHPGQPYPVAVALGADPATLLGAVTPVPDSLSEYQFAGLLRGARTEVTPALGVPLQVPATAEIVLEGHIQPDAHHASGWQHALEGPYGDHTGYYNECAEFPVLTVDRITLRRDAIYHSTYTGKPPDEPAVLGLAMNELFIPLLQKQFPEIADFYLPPEGCSYRMAVVSIRKAYAGHARRVMMGVWSHLRQFMYTKFIVVVDDDVDVRDWKEVIWAITTRMDPARDTMVVEHTPIDYLDFASPVSGLGSKMGMDATNKWPGETQREWGRPMHMTAEVSARAEALMRGLGL</sequence>
<dbReference type="InterPro" id="IPR049381">
    <property type="entry name" value="UbiD-like_C"/>
</dbReference>
<dbReference type="Gene3D" id="3.40.1670.10">
    <property type="entry name" value="UbiD C-terminal domain-like"/>
    <property type="match status" value="1"/>
</dbReference>
<dbReference type="STRING" id="80878.RP29_00970"/>
<dbReference type="GO" id="GO:0005829">
    <property type="term" value="C:cytosol"/>
    <property type="evidence" value="ECO:0007669"/>
    <property type="project" value="TreeGrafter"/>
</dbReference>
<dbReference type="GO" id="GO:0006744">
    <property type="term" value="P:ubiquinone biosynthetic process"/>
    <property type="evidence" value="ECO:0007669"/>
    <property type="project" value="TreeGrafter"/>
</dbReference>
<evidence type="ECO:0000259" key="5">
    <source>
        <dbReference type="Pfam" id="PF01977"/>
    </source>
</evidence>
<evidence type="ECO:0000259" key="6">
    <source>
        <dbReference type="Pfam" id="PF20695"/>
    </source>
</evidence>
<dbReference type="SUPFAM" id="SSF50475">
    <property type="entry name" value="FMN-binding split barrel"/>
    <property type="match status" value="1"/>
</dbReference>
<dbReference type="Gene3D" id="1.20.5.570">
    <property type="entry name" value="Single helix bin"/>
    <property type="match status" value="1"/>
</dbReference>
<comment type="similarity">
    <text evidence="1">Belongs to the UbiD family.</text>
</comment>
<name>A0A0D7KGA4_9BURK</name>
<dbReference type="PATRIC" id="fig|80878.5.peg.1494"/>
<dbReference type="Pfam" id="PF01977">
    <property type="entry name" value="UbiD"/>
    <property type="match status" value="1"/>
</dbReference>
<keyword evidence="2" id="KW-0285">Flavoprotein</keyword>
<keyword evidence="9" id="KW-1185">Reference proteome</keyword>
<dbReference type="FunFam" id="3.40.1670.10:FF:000001">
    <property type="entry name" value="3-octaprenyl-4-hydroxybenzoate carboxy-lyase"/>
    <property type="match status" value="1"/>
</dbReference>
<keyword evidence="3" id="KW-0288">FMN</keyword>
<feature type="domain" description="3-octaprenyl-4-hydroxybenzoate carboxy-lyase-like N-terminal" evidence="6">
    <location>
        <begin position="11"/>
        <end position="89"/>
    </location>
</feature>
<evidence type="ECO:0000313" key="9">
    <source>
        <dbReference type="Proteomes" id="UP000032566"/>
    </source>
</evidence>
<dbReference type="OrthoDB" id="9809841at2"/>
<evidence type="ECO:0000256" key="4">
    <source>
        <dbReference type="ARBA" id="ARBA00023239"/>
    </source>
</evidence>
<evidence type="ECO:0000256" key="3">
    <source>
        <dbReference type="ARBA" id="ARBA00022643"/>
    </source>
</evidence>
<dbReference type="RefSeq" id="WP_044394945.1">
    <property type="nucleotide sequence ID" value="NZ_JXYQ01000003.1"/>
</dbReference>
<feature type="domain" description="3-octaprenyl-4-hydroxybenzoate carboxy-lyase-like Rift-related" evidence="5">
    <location>
        <begin position="124"/>
        <end position="330"/>
    </location>
</feature>
<dbReference type="InterPro" id="IPR048304">
    <property type="entry name" value="UbiD_Rift_dom"/>
</dbReference>
<evidence type="ECO:0000313" key="8">
    <source>
        <dbReference type="EMBL" id="KJA12228.1"/>
    </source>
</evidence>
<dbReference type="NCBIfam" id="TIGR00148">
    <property type="entry name" value="UbiD family decarboxylase"/>
    <property type="match status" value="1"/>
</dbReference>
<dbReference type="SUPFAM" id="SSF143968">
    <property type="entry name" value="UbiD C-terminal domain-like"/>
    <property type="match status" value="1"/>
</dbReference>
<evidence type="ECO:0000259" key="7">
    <source>
        <dbReference type="Pfam" id="PF20696"/>
    </source>
</evidence>
<dbReference type="Proteomes" id="UP000032566">
    <property type="component" value="Unassembled WGS sequence"/>
</dbReference>
<dbReference type="GO" id="GO:0008694">
    <property type="term" value="F:4-hydroxy-3-polyprenylbenzoate decarboxylase activity"/>
    <property type="evidence" value="ECO:0007669"/>
    <property type="project" value="TreeGrafter"/>
</dbReference>
<protein>
    <submittedName>
        <fullName evidence="8">3-octaprenyl-4-hydroxybenzoate carboxy-lyase</fullName>
    </submittedName>
</protein>
<dbReference type="InterPro" id="IPR049383">
    <property type="entry name" value="UbiD-like_N"/>
</dbReference>
<feature type="domain" description="3-octaprenyl-4-hydroxybenzoate carboxy-lyase-like C-terminal" evidence="7">
    <location>
        <begin position="336"/>
        <end position="460"/>
    </location>
</feature>
<organism evidence="8 9">
    <name type="scientific">Acidovorax temperans</name>
    <dbReference type="NCBI Taxonomy" id="80878"/>
    <lineage>
        <taxon>Bacteria</taxon>
        <taxon>Pseudomonadati</taxon>
        <taxon>Pseudomonadota</taxon>
        <taxon>Betaproteobacteria</taxon>
        <taxon>Burkholderiales</taxon>
        <taxon>Comamonadaceae</taxon>
        <taxon>Acidovorax</taxon>
    </lineage>
</organism>
<dbReference type="InterPro" id="IPR002830">
    <property type="entry name" value="UbiD"/>
</dbReference>
<evidence type="ECO:0000256" key="1">
    <source>
        <dbReference type="ARBA" id="ARBA00010021"/>
    </source>
</evidence>
<comment type="caution">
    <text evidence="8">The sequence shown here is derived from an EMBL/GenBank/DDBJ whole genome shotgun (WGS) entry which is preliminary data.</text>
</comment>
<dbReference type="PANTHER" id="PTHR30108">
    <property type="entry name" value="3-OCTAPRENYL-4-HYDROXYBENZOATE CARBOXY-LYASE-RELATED"/>
    <property type="match status" value="1"/>
</dbReference>
<accession>A0A0D7KGA4</accession>
<reference evidence="8 9" key="1">
    <citation type="submission" date="2014-12" db="EMBL/GenBank/DDBJ databases">
        <title>Isolation of bacteria from lake water.</title>
        <authorList>
            <person name="Sheng K.-Y."/>
            <person name="Chin P.-S."/>
            <person name="Chan K.-G."/>
            <person name="Tan G.S."/>
        </authorList>
    </citation>
    <scope>NUCLEOTIDE SEQUENCE [LARGE SCALE GENOMIC DNA]</scope>
    <source>
        <strain evidence="8 9">KY4</strain>
    </source>
</reference>